<accession>A0ABU8EA36</accession>
<keyword evidence="2" id="KW-0255">Endonuclease</keyword>
<dbReference type="InterPro" id="IPR004211">
    <property type="entry name" value="Endonuclease_7"/>
</dbReference>
<proteinExistence type="predicted"/>
<dbReference type="Proteomes" id="UP001373496">
    <property type="component" value="Unassembled WGS sequence"/>
</dbReference>
<keyword evidence="2" id="KW-0540">Nuclease</keyword>
<dbReference type="GO" id="GO:0004519">
    <property type="term" value="F:endonuclease activity"/>
    <property type="evidence" value="ECO:0007669"/>
    <property type="project" value="UniProtKB-KW"/>
</dbReference>
<dbReference type="SUPFAM" id="SSF54060">
    <property type="entry name" value="His-Me finger endonucleases"/>
    <property type="match status" value="1"/>
</dbReference>
<feature type="region of interest" description="Disordered" evidence="1">
    <location>
        <begin position="169"/>
        <end position="229"/>
    </location>
</feature>
<protein>
    <submittedName>
        <fullName evidence="2">Endonuclease VII domain-containing protein</fullName>
    </submittedName>
</protein>
<feature type="compositionally biased region" description="Basic and acidic residues" evidence="1">
    <location>
        <begin position="214"/>
        <end position="229"/>
    </location>
</feature>
<evidence type="ECO:0000313" key="3">
    <source>
        <dbReference type="Proteomes" id="UP001373496"/>
    </source>
</evidence>
<evidence type="ECO:0000313" key="2">
    <source>
        <dbReference type="EMBL" id="MEI4280492.1"/>
    </source>
</evidence>
<keyword evidence="2" id="KW-0378">Hydrolase</keyword>
<evidence type="ECO:0000256" key="1">
    <source>
        <dbReference type="SAM" id="MobiDB-lite"/>
    </source>
</evidence>
<reference evidence="2 3" key="1">
    <citation type="submission" date="2024-03" db="EMBL/GenBank/DDBJ databases">
        <title>Draft genome sequence of Klenkia terrae.</title>
        <authorList>
            <person name="Duangmal K."/>
            <person name="Chantavorakit T."/>
        </authorList>
    </citation>
    <scope>NUCLEOTIDE SEQUENCE [LARGE SCALE GENOMIC DNA]</scope>
    <source>
        <strain evidence="2 3">JCM 17786</strain>
    </source>
</reference>
<dbReference type="Pfam" id="PF02945">
    <property type="entry name" value="Endonuclease_7"/>
    <property type="match status" value="1"/>
</dbReference>
<name>A0ABU8EA36_9ACTN</name>
<dbReference type="InterPro" id="IPR044925">
    <property type="entry name" value="His-Me_finger_sf"/>
</dbReference>
<dbReference type="InterPro" id="IPR038563">
    <property type="entry name" value="Endonuclease_7_sf"/>
</dbReference>
<organism evidence="2 3">
    <name type="scientific">Klenkia terrae</name>
    <dbReference type="NCBI Taxonomy" id="1052259"/>
    <lineage>
        <taxon>Bacteria</taxon>
        <taxon>Bacillati</taxon>
        <taxon>Actinomycetota</taxon>
        <taxon>Actinomycetes</taxon>
        <taxon>Geodermatophilales</taxon>
        <taxon>Geodermatophilaceae</taxon>
        <taxon>Klenkia</taxon>
    </lineage>
</organism>
<dbReference type="Gene3D" id="3.40.1800.10">
    <property type="entry name" value="His-Me finger endonucleases"/>
    <property type="match status" value="1"/>
</dbReference>
<keyword evidence="3" id="KW-1185">Reference proteome</keyword>
<comment type="caution">
    <text evidence="2">The sequence shown here is derived from an EMBL/GenBank/DDBJ whole genome shotgun (WGS) entry which is preliminary data.</text>
</comment>
<dbReference type="RefSeq" id="WP_336392725.1">
    <property type="nucleotide sequence ID" value="NZ_JBAPLV010000024.1"/>
</dbReference>
<feature type="compositionally biased region" description="Basic residues" evidence="1">
    <location>
        <begin position="195"/>
        <end position="205"/>
    </location>
</feature>
<dbReference type="EMBL" id="JBAPLV010000024">
    <property type="protein sequence ID" value="MEI4280492.1"/>
    <property type="molecule type" value="Genomic_DNA"/>
</dbReference>
<sequence length="229" mass="24783">MDGLAFYCRRHAQERHLAARRAREGPPRRRHAVGVDVPAGHKWCPDCSEVKPLDEFPRSARTTTGRYSYCKPCHGVRGQASLDKVGGSRTYHLKRRYGITAVEADAMLAAQGGLCAICRVAPAAHVDHDHATNAVRELLCFNCNGGLGQFRDDPAVLLAAVDYLEKHAVGPGAGEQPPAAGCTTTPRLGSERRDRRGPRPGRRRTDRPAPGQAAEHRSGPHGPAEEAHG</sequence>
<gene>
    <name evidence="2" type="ORF">UXQ13_18615</name>
</gene>